<gene>
    <name evidence="2" type="ORF">BGZ97_006429</name>
</gene>
<keyword evidence="3" id="KW-1185">Reference proteome</keyword>
<name>A0A9P6QRB0_9FUNG</name>
<feature type="non-terminal residue" evidence="2">
    <location>
        <position position="55"/>
    </location>
</feature>
<dbReference type="Proteomes" id="UP000823405">
    <property type="component" value="Unassembled WGS sequence"/>
</dbReference>
<dbReference type="AlphaFoldDB" id="A0A9P6QRB0"/>
<accession>A0A9P6QRB0</accession>
<sequence length="55" mass="5989">MRPVTLITILAALVVIQSAPVSTSKQLESVEKRHVDVLPRSYAAHEIAISKRHAG</sequence>
<feature type="signal peptide" evidence="1">
    <location>
        <begin position="1"/>
        <end position="18"/>
    </location>
</feature>
<keyword evidence="1" id="KW-0732">Signal</keyword>
<proteinExistence type="predicted"/>
<reference evidence="2" key="1">
    <citation type="journal article" date="2020" name="Fungal Divers.">
        <title>Resolving the Mortierellaceae phylogeny through synthesis of multi-gene phylogenetics and phylogenomics.</title>
        <authorList>
            <person name="Vandepol N."/>
            <person name="Liber J."/>
            <person name="Desiro A."/>
            <person name="Na H."/>
            <person name="Kennedy M."/>
            <person name="Barry K."/>
            <person name="Grigoriev I.V."/>
            <person name="Miller A.N."/>
            <person name="O'Donnell K."/>
            <person name="Stajich J.E."/>
            <person name="Bonito G."/>
        </authorList>
    </citation>
    <scope>NUCLEOTIDE SEQUENCE</scope>
    <source>
        <strain evidence="2">NVP60</strain>
    </source>
</reference>
<feature type="chain" id="PRO_5040492541" evidence="1">
    <location>
        <begin position="19"/>
        <end position="55"/>
    </location>
</feature>
<protein>
    <submittedName>
        <fullName evidence="2">Uncharacterized protein</fullName>
    </submittedName>
</protein>
<evidence type="ECO:0000313" key="3">
    <source>
        <dbReference type="Proteomes" id="UP000823405"/>
    </source>
</evidence>
<evidence type="ECO:0000313" key="2">
    <source>
        <dbReference type="EMBL" id="KAG0289587.1"/>
    </source>
</evidence>
<organism evidence="2 3">
    <name type="scientific">Linnemannia gamsii</name>
    <dbReference type="NCBI Taxonomy" id="64522"/>
    <lineage>
        <taxon>Eukaryota</taxon>
        <taxon>Fungi</taxon>
        <taxon>Fungi incertae sedis</taxon>
        <taxon>Mucoromycota</taxon>
        <taxon>Mortierellomycotina</taxon>
        <taxon>Mortierellomycetes</taxon>
        <taxon>Mortierellales</taxon>
        <taxon>Mortierellaceae</taxon>
        <taxon>Linnemannia</taxon>
    </lineage>
</organism>
<evidence type="ECO:0000256" key="1">
    <source>
        <dbReference type="SAM" id="SignalP"/>
    </source>
</evidence>
<comment type="caution">
    <text evidence="2">The sequence shown here is derived from an EMBL/GenBank/DDBJ whole genome shotgun (WGS) entry which is preliminary data.</text>
</comment>
<dbReference type="EMBL" id="JAAAIN010002847">
    <property type="protein sequence ID" value="KAG0289587.1"/>
    <property type="molecule type" value="Genomic_DNA"/>
</dbReference>
<dbReference type="OrthoDB" id="10453582at2759"/>